<dbReference type="EMBL" id="JAZDWU010000004">
    <property type="protein sequence ID" value="KAL0006287.1"/>
    <property type="molecule type" value="Genomic_DNA"/>
</dbReference>
<proteinExistence type="predicted"/>
<dbReference type="PANTHER" id="PTHR33494:SF5">
    <property type="entry name" value="F10A16.6 PROTEIN"/>
    <property type="match status" value="1"/>
</dbReference>
<dbReference type="PANTHER" id="PTHR33494">
    <property type="entry name" value="OS02G0793800 PROTEIN"/>
    <property type="match status" value="1"/>
</dbReference>
<name>A0AAW2D8V5_9ROSI</name>
<sequence length="226" mass="25798">MSLPWLGLKLSESSLDFIYNIAAQASAAKKAKFKASAAVEAKFISDSEKLKASNFCASLLRIGSWMVQPPREGALVVKIYFAKRKLVWEILENALKKKIEIQWSDIIGIRVKIMKGTLNKHHEKLLQCDPNLLKLSQRRFPSLSSPYFYTDCYNGSKEFSLDFYRHGQLPIPFSSTHSPFKSIQQIQAYEQDHQQYLLTTNSTSPISGIALCIFQFHTVLRLQLYS</sequence>
<comment type="caution">
    <text evidence="2">The sequence shown here is derived from an EMBL/GenBank/DDBJ whole genome shotgun (WGS) entry which is preliminary data.</text>
</comment>
<organism evidence="2 3">
    <name type="scientific">Lithocarpus litseifolius</name>
    <dbReference type="NCBI Taxonomy" id="425828"/>
    <lineage>
        <taxon>Eukaryota</taxon>
        <taxon>Viridiplantae</taxon>
        <taxon>Streptophyta</taxon>
        <taxon>Embryophyta</taxon>
        <taxon>Tracheophyta</taxon>
        <taxon>Spermatophyta</taxon>
        <taxon>Magnoliopsida</taxon>
        <taxon>eudicotyledons</taxon>
        <taxon>Gunneridae</taxon>
        <taxon>Pentapetalae</taxon>
        <taxon>rosids</taxon>
        <taxon>fabids</taxon>
        <taxon>Fagales</taxon>
        <taxon>Fagaceae</taxon>
        <taxon>Lithocarpus</taxon>
    </lineage>
</organism>
<reference evidence="2 3" key="1">
    <citation type="submission" date="2024-01" db="EMBL/GenBank/DDBJ databases">
        <title>A telomere-to-telomere, gap-free genome of sweet tea (Lithocarpus litseifolius).</title>
        <authorList>
            <person name="Zhou J."/>
        </authorList>
    </citation>
    <scope>NUCLEOTIDE SEQUENCE [LARGE SCALE GENOMIC DNA]</scope>
    <source>
        <strain evidence="2">Zhou-2022a</strain>
        <tissue evidence="2">Leaf</tissue>
    </source>
</reference>
<dbReference type="AlphaFoldDB" id="A0AAW2D8V5"/>
<evidence type="ECO:0000313" key="3">
    <source>
        <dbReference type="Proteomes" id="UP001459277"/>
    </source>
</evidence>
<evidence type="ECO:0000313" key="2">
    <source>
        <dbReference type="EMBL" id="KAL0006287.1"/>
    </source>
</evidence>
<protein>
    <recommendedName>
        <fullName evidence="1">TRF2/HOY1 PH-like domain-containing protein</fullName>
    </recommendedName>
</protein>
<dbReference type="InterPro" id="IPR057939">
    <property type="entry name" value="TRF2_HOY1_PH"/>
</dbReference>
<accession>A0AAW2D8V5</accession>
<feature type="domain" description="TRF2/HOY1 PH-like" evidence="1">
    <location>
        <begin position="54"/>
        <end position="118"/>
    </location>
</feature>
<keyword evidence="3" id="KW-1185">Reference proteome</keyword>
<evidence type="ECO:0000259" key="1">
    <source>
        <dbReference type="Pfam" id="PF24818"/>
    </source>
</evidence>
<dbReference type="Pfam" id="PF24818">
    <property type="entry name" value="PH_TRF2_HOY1"/>
    <property type="match status" value="1"/>
</dbReference>
<gene>
    <name evidence="2" type="ORF">SO802_013848</name>
</gene>
<dbReference type="Proteomes" id="UP001459277">
    <property type="component" value="Unassembled WGS sequence"/>
</dbReference>